<evidence type="ECO:0000256" key="3">
    <source>
        <dbReference type="ARBA" id="ARBA00012633"/>
    </source>
</evidence>
<keyword evidence="15" id="KW-1185">Reference proteome</keyword>
<comment type="catalytic activity">
    <reaction evidence="8">
        <text>adenosine 2',5'-bisphosphate + H2O = AMP + phosphate</text>
        <dbReference type="Rhea" id="RHEA:77643"/>
        <dbReference type="ChEBI" id="CHEBI:15377"/>
        <dbReference type="ChEBI" id="CHEBI:43474"/>
        <dbReference type="ChEBI" id="CHEBI:194156"/>
        <dbReference type="ChEBI" id="CHEBI:456215"/>
        <dbReference type="EC" id="3.1.3.7"/>
    </reaction>
    <physiologicalReaction direction="left-to-right" evidence="8">
        <dbReference type="Rhea" id="RHEA:77644"/>
    </physiologicalReaction>
</comment>
<feature type="binding site" evidence="12">
    <location>
        <position position="206"/>
    </location>
    <ligand>
        <name>Mg(2+)</name>
        <dbReference type="ChEBI" id="CHEBI:18420"/>
        <label>1</label>
        <note>catalytic</note>
    </ligand>
</feature>
<evidence type="ECO:0000256" key="11">
    <source>
        <dbReference type="ARBA" id="ARBA00071884"/>
    </source>
</evidence>
<dbReference type="InterPro" id="IPR020583">
    <property type="entry name" value="Inositol_monoP_metal-BS"/>
</dbReference>
<dbReference type="Gene3D" id="3.30.540.10">
    <property type="entry name" value="Fructose-1,6-Bisphosphatase, subunit A, domain 1"/>
    <property type="match status" value="2"/>
</dbReference>
<keyword evidence="5" id="KW-0378">Hydrolase</keyword>
<dbReference type="Gramene" id="TVU51096">
    <property type="protein sequence ID" value="TVU51096"/>
    <property type="gene ID" value="EJB05_02503"/>
</dbReference>
<evidence type="ECO:0000256" key="9">
    <source>
        <dbReference type="ARBA" id="ARBA00044479"/>
    </source>
</evidence>
<dbReference type="SUPFAM" id="SSF56655">
    <property type="entry name" value="Carbohydrate phosphatase"/>
    <property type="match status" value="2"/>
</dbReference>
<dbReference type="FunFam" id="3.40.190.80:FF:000003">
    <property type="entry name" value="PAP-specific phosphatase HAL2-like"/>
    <property type="match status" value="2"/>
</dbReference>
<evidence type="ECO:0000256" key="7">
    <source>
        <dbReference type="ARBA" id="ARBA00041694"/>
    </source>
</evidence>
<feature type="binding site" evidence="12">
    <location>
        <position position="208"/>
    </location>
    <ligand>
        <name>Mg(2+)</name>
        <dbReference type="ChEBI" id="CHEBI:18420"/>
        <label>1</label>
        <note>catalytic</note>
    </ligand>
</feature>
<evidence type="ECO:0000256" key="13">
    <source>
        <dbReference type="SAM" id="MobiDB-lite"/>
    </source>
</evidence>
<dbReference type="CDD" id="cd01517">
    <property type="entry name" value="PAP_phosphatase"/>
    <property type="match status" value="2"/>
</dbReference>
<dbReference type="FunFam" id="3.30.540.10:FF:000016">
    <property type="entry name" value="SAL1 phosphatase"/>
    <property type="match status" value="2"/>
</dbReference>
<evidence type="ECO:0000256" key="4">
    <source>
        <dbReference type="ARBA" id="ARBA00022723"/>
    </source>
</evidence>
<dbReference type="InterPro" id="IPR051090">
    <property type="entry name" value="Inositol_monoP_superfamily"/>
</dbReference>
<keyword evidence="4 12" id="KW-0479">Metal-binding</keyword>
<gene>
    <name evidence="14" type="ORF">EJB05_02503</name>
</gene>
<dbReference type="GO" id="GO:0000103">
    <property type="term" value="P:sulfate assimilation"/>
    <property type="evidence" value="ECO:0007669"/>
    <property type="project" value="TreeGrafter"/>
</dbReference>
<feature type="compositionally biased region" description="Low complexity" evidence="13">
    <location>
        <begin position="45"/>
        <end position="55"/>
    </location>
</feature>
<dbReference type="GO" id="GO:0046872">
    <property type="term" value="F:metal ion binding"/>
    <property type="evidence" value="ECO:0007669"/>
    <property type="project" value="UniProtKB-KW"/>
</dbReference>
<sequence length="827" mass="87633">MAARLGLLPHAALRLASASSSSPSRALTPFRARLPYPPPPPPFPAYRRASSAAPPRLRPRRALLAPRAMSSSSGNPYAAELAAAKKAVTLAARLCQTVQQDIVQSGVQSKADKSPVTVADYGSQILVSLVLKMEAPGSFSLVAEEDSEELRKEGAEEILENITDLVNETIFDDGSYSISFSKDGILSAIDDGKSEGGPSGRHWVLDPIDGTKGFLRGDQYAIALALIDEGKVVLGVLACPNLPLSSISNLNGGSSEDQVGALFSATIGCGTEVEYLDGSPPQKISVCSIDNPVNASFFESYESAHSLHDLTSSIAKKLGVQAPPVRIDSQAKYGALARGDGAIYLRFPHQGYREKIWDHAAGSIVVTEAGGIVTDASGNELDFSKGRFLDLDSGIIVTNKQLMPSLLKAVQEAIKEQNQAASLFRTSQAPRLTKPWSRCKTEAAARSVLTSPVSLHSPKPTPPPCPFMSQPPEVAGNPYGAELAAAKKAVSLAARLCQRVQQDILQSDVQSKADRTPVTVADYGSQVLVSLALKMGLPSHSFSMVAEEDSKDLRNDGAQEILDHITNLVNETIVSDGSYEVSLSKDDVLTAIDGGKSEGGPCGRHWILDPIDGTKGFIRGDQYAVALGLLDEGRVVLGVLGCPNLPLKSSSKNNGGSSRDVVGSLFSATIGCGAEVEALGGSKPEKISVCPINNPVDASFFESYEASHSKRDLTSSIAEKLGVQAPPVRMDSQAKYGALARGDGAIFLRIPNKSYKETVWDHAAGSIVVTEAGGLVKDASGNDLDFSKGRHLDRDRGIIATNKYLMPLVLKAVQEAIKEEQRTAALE</sequence>
<evidence type="ECO:0000256" key="2">
    <source>
        <dbReference type="ARBA" id="ARBA00009759"/>
    </source>
</evidence>
<dbReference type="InterPro" id="IPR020550">
    <property type="entry name" value="Inositol_monophosphatase_CS"/>
</dbReference>
<evidence type="ECO:0000256" key="6">
    <source>
        <dbReference type="ARBA" id="ARBA00022842"/>
    </source>
</evidence>
<dbReference type="EMBL" id="RWGY01000002">
    <property type="protein sequence ID" value="TVU51096.1"/>
    <property type="molecule type" value="Genomic_DNA"/>
</dbReference>
<evidence type="ECO:0000256" key="5">
    <source>
        <dbReference type="ARBA" id="ARBA00022801"/>
    </source>
</evidence>
<organism evidence="14 15">
    <name type="scientific">Eragrostis curvula</name>
    <name type="common">weeping love grass</name>
    <dbReference type="NCBI Taxonomy" id="38414"/>
    <lineage>
        <taxon>Eukaryota</taxon>
        <taxon>Viridiplantae</taxon>
        <taxon>Streptophyta</taxon>
        <taxon>Embryophyta</taxon>
        <taxon>Tracheophyta</taxon>
        <taxon>Spermatophyta</taxon>
        <taxon>Magnoliopsida</taxon>
        <taxon>Liliopsida</taxon>
        <taxon>Poales</taxon>
        <taxon>Poaceae</taxon>
        <taxon>PACMAD clade</taxon>
        <taxon>Chloridoideae</taxon>
        <taxon>Eragrostideae</taxon>
        <taxon>Eragrostidinae</taxon>
        <taxon>Eragrostis</taxon>
    </lineage>
</organism>
<evidence type="ECO:0000256" key="8">
    <source>
        <dbReference type="ARBA" id="ARBA00044466"/>
    </source>
</evidence>
<feature type="binding site" evidence="12">
    <location>
        <position position="144"/>
    </location>
    <ligand>
        <name>Mg(2+)</name>
        <dbReference type="ChEBI" id="CHEBI:18420"/>
        <label>1</label>
        <note>catalytic</note>
    </ligand>
</feature>
<reference evidence="14 15" key="1">
    <citation type="journal article" date="2019" name="Sci. Rep.">
        <title>A high-quality genome of Eragrostis curvula grass provides insights into Poaceae evolution and supports new strategies to enhance forage quality.</title>
        <authorList>
            <person name="Carballo J."/>
            <person name="Santos B.A.C.M."/>
            <person name="Zappacosta D."/>
            <person name="Garbus I."/>
            <person name="Selva J.P."/>
            <person name="Gallo C.A."/>
            <person name="Diaz A."/>
            <person name="Albertini E."/>
            <person name="Caccamo M."/>
            <person name="Echenique V."/>
        </authorList>
    </citation>
    <scope>NUCLEOTIDE SEQUENCE [LARGE SCALE GENOMIC DNA]</scope>
    <source>
        <strain evidence="15">cv. Victoria</strain>
        <tissue evidence="14">Leaf</tissue>
    </source>
</reference>
<dbReference type="PROSITE" id="PS00629">
    <property type="entry name" value="IMP_1"/>
    <property type="match status" value="2"/>
</dbReference>
<evidence type="ECO:0000313" key="15">
    <source>
        <dbReference type="Proteomes" id="UP000324897"/>
    </source>
</evidence>
<name>A0A5J9WTD1_9POAL</name>
<evidence type="ECO:0000313" key="14">
    <source>
        <dbReference type="EMBL" id="TVU51096.1"/>
    </source>
</evidence>
<protein>
    <recommendedName>
        <fullName evidence="11">3'(2'),5'-bisphosphate nucleotidase</fullName>
        <ecNumber evidence="3">3.1.3.7</ecNumber>
    </recommendedName>
    <alternativeName>
        <fullName evidence="7">3'(2'),5-bisphosphonucleoside 3'(2')-phosphohydrolase</fullName>
    </alternativeName>
</protein>
<accession>A0A5J9WTD1</accession>
<evidence type="ECO:0000256" key="10">
    <source>
        <dbReference type="ARBA" id="ARBA00044484"/>
    </source>
</evidence>
<comment type="catalytic activity">
    <reaction evidence="9">
        <text>adenosine 3',5'-bisphosphate + H2O = AMP + phosphate</text>
        <dbReference type="Rhea" id="RHEA:10040"/>
        <dbReference type="ChEBI" id="CHEBI:15377"/>
        <dbReference type="ChEBI" id="CHEBI:43474"/>
        <dbReference type="ChEBI" id="CHEBI:58343"/>
        <dbReference type="ChEBI" id="CHEBI:456215"/>
        <dbReference type="EC" id="3.1.3.7"/>
    </reaction>
    <physiologicalReaction direction="left-to-right" evidence="9">
        <dbReference type="Rhea" id="RHEA:10041"/>
    </physiologicalReaction>
</comment>
<dbReference type="OrthoDB" id="411145at2759"/>
<feature type="binding site" evidence="12">
    <location>
        <position position="358"/>
    </location>
    <ligand>
        <name>Mg(2+)</name>
        <dbReference type="ChEBI" id="CHEBI:18420"/>
        <label>1</label>
        <note>catalytic</note>
    </ligand>
</feature>
<dbReference type="PANTHER" id="PTHR43200:SF6">
    <property type="entry name" value="3'(2'),5'-BISPHOSPHATE NUCLEOTIDASE"/>
    <property type="match status" value="1"/>
</dbReference>
<proteinExistence type="inferred from homology"/>
<dbReference type="GO" id="GO:0046854">
    <property type="term" value="P:phosphatidylinositol phosphate biosynthetic process"/>
    <property type="evidence" value="ECO:0007669"/>
    <property type="project" value="InterPro"/>
</dbReference>
<dbReference type="Proteomes" id="UP000324897">
    <property type="component" value="Chromosome 6"/>
</dbReference>
<dbReference type="EC" id="3.1.3.7" evidence="3"/>
<dbReference type="PANTHER" id="PTHR43200">
    <property type="entry name" value="PHOSPHATASE"/>
    <property type="match status" value="1"/>
</dbReference>
<feature type="non-terminal residue" evidence="14">
    <location>
        <position position="1"/>
    </location>
</feature>
<dbReference type="AlphaFoldDB" id="A0A5J9WTD1"/>
<comment type="cofactor">
    <cofactor evidence="1 12">
        <name>Mg(2+)</name>
        <dbReference type="ChEBI" id="CHEBI:18420"/>
    </cofactor>
</comment>
<dbReference type="InterPro" id="IPR006239">
    <property type="entry name" value="DPNP"/>
</dbReference>
<dbReference type="InterPro" id="IPR000760">
    <property type="entry name" value="Inositol_monophosphatase-like"/>
</dbReference>
<comment type="catalytic activity">
    <reaction evidence="10">
        <text>3'-phosphoadenylyl sulfate + H2O = adenosine 5'-phosphosulfate + phosphate</text>
        <dbReference type="Rhea" id="RHEA:77639"/>
        <dbReference type="ChEBI" id="CHEBI:15377"/>
        <dbReference type="ChEBI" id="CHEBI:43474"/>
        <dbReference type="ChEBI" id="CHEBI:58243"/>
        <dbReference type="ChEBI" id="CHEBI:58339"/>
        <dbReference type="EC" id="3.1.3.7"/>
    </reaction>
    <physiologicalReaction direction="left-to-right" evidence="10">
        <dbReference type="Rhea" id="RHEA:77640"/>
    </physiologicalReaction>
</comment>
<keyword evidence="6 12" id="KW-0460">Magnesium</keyword>
<dbReference type="GO" id="GO:0008441">
    <property type="term" value="F:3'(2'),5'-bisphosphate nucleotidase activity"/>
    <property type="evidence" value="ECO:0007669"/>
    <property type="project" value="UniProtKB-EC"/>
</dbReference>
<evidence type="ECO:0000256" key="12">
    <source>
        <dbReference type="PIRSR" id="PIRSR600760-2"/>
    </source>
</evidence>
<dbReference type="Pfam" id="PF00459">
    <property type="entry name" value="Inositol_P"/>
    <property type="match status" value="2"/>
</dbReference>
<dbReference type="PROSITE" id="PS00630">
    <property type="entry name" value="IMP_2"/>
    <property type="match status" value="2"/>
</dbReference>
<dbReference type="NCBIfam" id="TIGR01330">
    <property type="entry name" value="bisphos_HAL2"/>
    <property type="match status" value="2"/>
</dbReference>
<dbReference type="PRINTS" id="PR00377">
    <property type="entry name" value="IMPHPHTASES"/>
</dbReference>
<feature type="compositionally biased region" description="Pro residues" evidence="13">
    <location>
        <begin position="35"/>
        <end position="44"/>
    </location>
</feature>
<dbReference type="Gene3D" id="3.40.190.80">
    <property type="match status" value="2"/>
</dbReference>
<feature type="region of interest" description="Disordered" evidence="13">
    <location>
        <begin position="21"/>
        <end position="57"/>
    </location>
</feature>
<feature type="compositionally biased region" description="Low complexity" evidence="13">
    <location>
        <begin position="21"/>
        <end position="34"/>
    </location>
</feature>
<comment type="caution">
    <text evidence="14">The sequence shown here is derived from an EMBL/GenBank/DDBJ whole genome shotgun (WGS) entry which is preliminary data.</text>
</comment>
<feature type="binding site" evidence="12">
    <location>
        <position position="209"/>
    </location>
    <ligand>
        <name>Mg(2+)</name>
        <dbReference type="ChEBI" id="CHEBI:18420"/>
        <label>1</label>
        <note>catalytic</note>
    </ligand>
</feature>
<comment type="similarity">
    <text evidence="2">Belongs to the inositol monophosphatase superfamily.</text>
</comment>
<evidence type="ECO:0000256" key="1">
    <source>
        <dbReference type="ARBA" id="ARBA00001946"/>
    </source>
</evidence>